<evidence type="ECO:0000313" key="1">
    <source>
        <dbReference type="EMBL" id="KAI5684026.1"/>
    </source>
</evidence>
<proteinExistence type="predicted"/>
<gene>
    <name evidence="1" type="ORF">M9H77_05254</name>
</gene>
<accession>A0ACC0CH00</accession>
<comment type="caution">
    <text evidence="1">The sequence shown here is derived from an EMBL/GenBank/DDBJ whole genome shotgun (WGS) entry which is preliminary data.</text>
</comment>
<protein>
    <submittedName>
        <fullName evidence="1">Uncharacterized protein</fullName>
    </submittedName>
</protein>
<organism evidence="1 2">
    <name type="scientific">Catharanthus roseus</name>
    <name type="common">Madagascar periwinkle</name>
    <name type="synonym">Vinca rosea</name>
    <dbReference type="NCBI Taxonomy" id="4058"/>
    <lineage>
        <taxon>Eukaryota</taxon>
        <taxon>Viridiplantae</taxon>
        <taxon>Streptophyta</taxon>
        <taxon>Embryophyta</taxon>
        <taxon>Tracheophyta</taxon>
        <taxon>Spermatophyta</taxon>
        <taxon>Magnoliopsida</taxon>
        <taxon>eudicotyledons</taxon>
        <taxon>Gunneridae</taxon>
        <taxon>Pentapetalae</taxon>
        <taxon>asterids</taxon>
        <taxon>lamiids</taxon>
        <taxon>Gentianales</taxon>
        <taxon>Apocynaceae</taxon>
        <taxon>Rauvolfioideae</taxon>
        <taxon>Vinceae</taxon>
        <taxon>Catharanthinae</taxon>
        <taxon>Catharanthus</taxon>
    </lineage>
</organism>
<reference evidence="2" key="1">
    <citation type="journal article" date="2023" name="Nat. Plants">
        <title>Single-cell RNA sequencing provides a high-resolution roadmap for understanding the multicellular compartmentation of specialized metabolism.</title>
        <authorList>
            <person name="Sun S."/>
            <person name="Shen X."/>
            <person name="Li Y."/>
            <person name="Li Y."/>
            <person name="Wang S."/>
            <person name="Li R."/>
            <person name="Zhang H."/>
            <person name="Shen G."/>
            <person name="Guo B."/>
            <person name="Wei J."/>
            <person name="Xu J."/>
            <person name="St-Pierre B."/>
            <person name="Chen S."/>
            <person name="Sun C."/>
        </authorList>
    </citation>
    <scope>NUCLEOTIDE SEQUENCE [LARGE SCALE GENOMIC DNA]</scope>
</reference>
<keyword evidence="2" id="KW-1185">Reference proteome</keyword>
<dbReference type="Proteomes" id="UP001060085">
    <property type="component" value="Linkage Group LG01"/>
</dbReference>
<name>A0ACC0CH00_CATRO</name>
<evidence type="ECO:0000313" key="2">
    <source>
        <dbReference type="Proteomes" id="UP001060085"/>
    </source>
</evidence>
<sequence length="433" mass="47026">MAFLSHILLAVSISVMLFSGSCFEFFESSARAASPVSDDHHHHHRHHEEPASAQGTNNEVNVDDFGAIGDGVNDDTEAFLKAWNNICSSSSKAIFHVPVGKEYNLKPITFQGPCNSPITFNLNGDIFASKNLGDYEKNTRYWIVFKNIQDLTLNGGGGTIDGNGQVWWPKHCKRDKTQPCIARATALTFESCKNLLVNNLNLRNSQRMHLTIDDCKNVELSHIKINSPRDSPNTDGIHITGSTNVDLSHCVISTGDDCVSIVGGSHDIMATNMVCGPSHGISIGSLGEDGKIDIVSNIKVRGALIAGADNGVRIKSWQGGKGIAENIVFQDIRMLHVKNPIIIDQFYCDKKGKCPEEEKEAVKIRNVVYENIKGFSASKDGISLNCSKNVPCEGITMEGVELVYKDGSSEAVCSSAKVSEKGLISPRCSTTSQ</sequence>
<dbReference type="EMBL" id="CM044701">
    <property type="protein sequence ID" value="KAI5684026.1"/>
    <property type="molecule type" value="Genomic_DNA"/>
</dbReference>